<reference evidence="3 4" key="1">
    <citation type="journal article" date="2012" name="New Phytol.">
        <title>Insight into trade-off between wood decay and parasitism from the genome of a fungal forest pathogen.</title>
        <authorList>
            <person name="Olson A."/>
            <person name="Aerts A."/>
            <person name="Asiegbu F."/>
            <person name="Belbahri L."/>
            <person name="Bouzid O."/>
            <person name="Broberg A."/>
            <person name="Canback B."/>
            <person name="Coutinho P.M."/>
            <person name="Cullen D."/>
            <person name="Dalman K."/>
            <person name="Deflorio G."/>
            <person name="van Diepen L.T."/>
            <person name="Dunand C."/>
            <person name="Duplessis S."/>
            <person name="Durling M."/>
            <person name="Gonthier P."/>
            <person name="Grimwood J."/>
            <person name="Fossdal C.G."/>
            <person name="Hansson D."/>
            <person name="Henrissat B."/>
            <person name="Hietala A."/>
            <person name="Himmelstrand K."/>
            <person name="Hoffmeister D."/>
            <person name="Hogberg N."/>
            <person name="James T.Y."/>
            <person name="Karlsson M."/>
            <person name="Kohler A."/>
            <person name="Kues U."/>
            <person name="Lee Y.H."/>
            <person name="Lin Y.C."/>
            <person name="Lind M."/>
            <person name="Lindquist E."/>
            <person name="Lombard V."/>
            <person name="Lucas S."/>
            <person name="Lunden K."/>
            <person name="Morin E."/>
            <person name="Murat C."/>
            <person name="Park J."/>
            <person name="Raffaello T."/>
            <person name="Rouze P."/>
            <person name="Salamov A."/>
            <person name="Schmutz J."/>
            <person name="Solheim H."/>
            <person name="Stahlberg J."/>
            <person name="Velez H."/>
            <person name="de Vries R.P."/>
            <person name="Wiebenga A."/>
            <person name="Woodward S."/>
            <person name="Yakovlev I."/>
            <person name="Garbelotto M."/>
            <person name="Martin F."/>
            <person name="Grigoriev I.V."/>
            <person name="Stenlid J."/>
        </authorList>
    </citation>
    <scope>NUCLEOTIDE SEQUENCE [LARGE SCALE GENOMIC DNA]</scope>
    <source>
        <strain evidence="3 4">TC 32-1</strain>
    </source>
</reference>
<organism evidence="3 4">
    <name type="scientific">Heterobasidion irregulare (strain TC 32-1)</name>
    <dbReference type="NCBI Taxonomy" id="747525"/>
    <lineage>
        <taxon>Eukaryota</taxon>
        <taxon>Fungi</taxon>
        <taxon>Dikarya</taxon>
        <taxon>Basidiomycota</taxon>
        <taxon>Agaricomycotina</taxon>
        <taxon>Agaricomycetes</taxon>
        <taxon>Russulales</taxon>
        <taxon>Bondarzewiaceae</taxon>
        <taxon>Heterobasidion</taxon>
        <taxon>Heterobasidion annosum species complex</taxon>
    </lineage>
</organism>
<dbReference type="EMBL" id="KI925456">
    <property type="protein sequence ID" value="ETW83756.1"/>
    <property type="molecule type" value="Genomic_DNA"/>
</dbReference>
<dbReference type="GeneID" id="20677432"/>
<dbReference type="Proteomes" id="UP000030671">
    <property type="component" value="Unassembled WGS sequence"/>
</dbReference>
<feature type="transmembrane region" description="Helical" evidence="2">
    <location>
        <begin position="366"/>
        <end position="384"/>
    </location>
</feature>
<dbReference type="OrthoDB" id="3245306at2759"/>
<dbReference type="KEGG" id="hir:HETIRDRAFT_472051"/>
<sequence>MRERVLPGGYENPFADPEASSPSFIDIHSPAHDKFDMPQPSTVEAPREQAAPAPAVMPVLQHRDYMYSIPRTVPSSYAGRSMLNSPMDHVEYDTDETRPLLRRPSTPSFPAPVKDAQPVAIYFRPSDTSIWPVPSQSFEASGWREHILPDSSVYFSHALLHVTTDVDLRNPGKFEVVSAFLGGSGRGDDMALPPEGWELWLRDAGTAKQEFVPARAWVHHAMRAISLEQPPMHSNEIHIPEEDRLDMESRYWSFIETHPAHMPLPPSSLAEAIDILTWSYTDRLLPSSHPTPPPFSQDECQELMGLLRSLDGPPSSPTQSMVRTRVIAKILLRITAWRQGHPIPSRSPDGNKGVVQTPHHTPFRRSFLDFIISLLCLGLPYLFLDRSQHHVIDTESGLRNEAGPMLIVGACACLIAAVILSASVTFISLPGLDDVTRVAGFVAIILSASSMISAVIALFRYKSDIERTTTYHAHEGMIVLSRRSVLLSLPLVFLIWSIAAFVTGVALYAFRGLSVSNVGQTLRHFDEYTRWAVVGTIGGLAGMLITSALLIHW</sequence>
<keyword evidence="4" id="KW-1185">Reference proteome</keyword>
<dbReference type="AlphaFoldDB" id="W4KFC8"/>
<feature type="transmembrane region" description="Helical" evidence="2">
    <location>
        <begin position="405"/>
        <end position="427"/>
    </location>
</feature>
<dbReference type="eggNOG" id="ENOG502SMI8">
    <property type="taxonomic scope" value="Eukaryota"/>
</dbReference>
<feature type="transmembrane region" description="Helical" evidence="2">
    <location>
        <begin position="530"/>
        <end position="551"/>
    </location>
</feature>
<protein>
    <submittedName>
        <fullName evidence="3">Uncharacterized protein</fullName>
    </submittedName>
</protein>
<name>W4KFC8_HETIT</name>
<keyword evidence="2" id="KW-0812">Transmembrane</keyword>
<gene>
    <name evidence="3" type="ORF">HETIRDRAFT_472051</name>
</gene>
<evidence type="ECO:0000256" key="1">
    <source>
        <dbReference type="SAM" id="MobiDB-lite"/>
    </source>
</evidence>
<keyword evidence="2" id="KW-0472">Membrane</keyword>
<proteinExistence type="predicted"/>
<accession>W4KFC8</accession>
<dbReference type="STRING" id="747525.W4KFC8"/>
<feature type="transmembrane region" description="Helical" evidence="2">
    <location>
        <begin position="439"/>
        <end position="459"/>
    </location>
</feature>
<feature type="region of interest" description="Disordered" evidence="1">
    <location>
        <begin position="1"/>
        <end position="30"/>
    </location>
</feature>
<dbReference type="HOGENOM" id="CLU_034762_0_0_1"/>
<evidence type="ECO:0000256" key="2">
    <source>
        <dbReference type="SAM" id="Phobius"/>
    </source>
</evidence>
<evidence type="ECO:0000313" key="4">
    <source>
        <dbReference type="Proteomes" id="UP000030671"/>
    </source>
</evidence>
<feature type="transmembrane region" description="Helical" evidence="2">
    <location>
        <begin position="485"/>
        <end position="510"/>
    </location>
</feature>
<dbReference type="RefSeq" id="XP_009543508.1">
    <property type="nucleotide sequence ID" value="XM_009545213.1"/>
</dbReference>
<dbReference type="InParanoid" id="W4KFC8"/>
<evidence type="ECO:0000313" key="3">
    <source>
        <dbReference type="EMBL" id="ETW83756.1"/>
    </source>
</evidence>
<keyword evidence="2" id="KW-1133">Transmembrane helix</keyword>